<feature type="domain" description="Solute-binding protein family 3/N-terminal" evidence="5">
    <location>
        <begin position="48"/>
        <end position="278"/>
    </location>
</feature>
<feature type="chain" id="PRO_5021726807" evidence="4">
    <location>
        <begin position="37"/>
        <end position="353"/>
    </location>
</feature>
<reference evidence="6 7" key="1">
    <citation type="submission" date="2019-07" db="EMBL/GenBank/DDBJ databases">
        <title>Whole genome shotgun sequence of Skermanella aerolata NBRC 106429.</title>
        <authorList>
            <person name="Hosoyama A."/>
            <person name="Uohara A."/>
            <person name="Ohji S."/>
            <person name="Ichikawa N."/>
        </authorList>
    </citation>
    <scope>NUCLEOTIDE SEQUENCE [LARGE SCALE GENOMIC DNA]</scope>
    <source>
        <strain evidence="6 7">NBRC 106429</strain>
    </source>
</reference>
<dbReference type="PANTHER" id="PTHR30085">
    <property type="entry name" value="AMINO ACID ABC TRANSPORTER PERMEASE"/>
    <property type="match status" value="1"/>
</dbReference>
<organism evidence="6 7">
    <name type="scientific">Skermanella aerolata</name>
    <dbReference type="NCBI Taxonomy" id="393310"/>
    <lineage>
        <taxon>Bacteria</taxon>
        <taxon>Pseudomonadati</taxon>
        <taxon>Pseudomonadota</taxon>
        <taxon>Alphaproteobacteria</taxon>
        <taxon>Rhodospirillales</taxon>
        <taxon>Azospirillaceae</taxon>
        <taxon>Skermanella</taxon>
    </lineage>
</organism>
<dbReference type="Pfam" id="PF00497">
    <property type="entry name" value="SBP_bac_3"/>
    <property type="match status" value="1"/>
</dbReference>
<evidence type="ECO:0000256" key="3">
    <source>
        <dbReference type="ARBA" id="ARBA00022729"/>
    </source>
</evidence>
<evidence type="ECO:0000256" key="1">
    <source>
        <dbReference type="ARBA" id="ARBA00010333"/>
    </source>
</evidence>
<dbReference type="Gene3D" id="3.40.190.10">
    <property type="entry name" value="Periplasmic binding protein-like II"/>
    <property type="match status" value="2"/>
</dbReference>
<protein>
    <submittedName>
        <fullName evidence="6">Amino acid ABC transporter substrate-binding protein</fullName>
    </submittedName>
</protein>
<comment type="caution">
    <text evidence="6">The sequence shown here is derived from an EMBL/GenBank/DDBJ whole genome shotgun (WGS) entry which is preliminary data.</text>
</comment>
<accession>A0A512DYG0</accession>
<dbReference type="Proteomes" id="UP000321523">
    <property type="component" value="Unassembled WGS sequence"/>
</dbReference>
<dbReference type="SUPFAM" id="SSF53850">
    <property type="entry name" value="Periplasmic binding protein-like II"/>
    <property type="match status" value="1"/>
</dbReference>
<feature type="signal peptide" evidence="4">
    <location>
        <begin position="1"/>
        <end position="36"/>
    </location>
</feature>
<dbReference type="RefSeq" id="WP_052831822.1">
    <property type="nucleotide sequence ID" value="NZ_BJYZ01000028.1"/>
</dbReference>
<gene>
    <name evidence="6" type="ORF">SAE02_56590</name>
</gene>
<proteinExistence type="inferred from homology"/>
<evidence type="ECO:0000256" key="4">
    <source>
        <dbReference type="SAM" id="SignalP"/>
    </source>
</evidence>
<evidence type="ECO:0000259" key="5">
    <source>
        <dbReference type="SMART" id="SM00062"/>
    </source>
</evidence>
<dbReference type="GO" id="GO:0006865">
    <property type="term" value="P:amino acid transport"/>
    <property type="evidence" value="ECO:0007669"/>
    <property type="project" value="TreeGrafter"/>
</dbReference>
<evidence type="ECO:0000313" key="7">
    <source>
        <dbReference type="Proteomes" id="UP000321523"/>
    </source>
</evidence>
<name>A0A512DYG0_9PROT</name>
<dbReference type="PANTHER" id="PTHR30085:SF7">
    <property type="entry name" value="AMINO-ACID ABC TRANSPORTER-BINDING PROTEIN YHDW-RELATED"/>
    <property type="match status" value="1"/>
</dbReference>
<keyword evidence="3 4" id="KW-0732">Signal</keyword>
<dbReference type="CDD" id="cd13692">
    <property type="entry name" value="PBP2_BztA"/>
    <property type="match status" value="1"/>
</dbReference>
<keyword evidence="7" id="KW-1185">Reference proteome</keyword>
<comment type="similarity">
    <text evidence="1">Belongs to the bacterial solute-binding protein 3 family.</text>
</comment>
<dbReference type="InterPro" id="IPR001638">
    <property type="entry name" value="Solute-binding_3/MltF_N"/>
</dbReference>
<evidence type="ECO:0000313" key="6">
    <source>
        <dbReference type="EMBL" id="GEO41511.1"/>
    </source>
</evidence>
<dbReference type="OrthoDB" id="9777941at2"/>
<dbReference type="InterPro" id="IPR051455">
    <property type="entry name" value="Bact_solute-bind_prot3"/>
</dbReference>
<keyword evidence="2" id="KW-0813">Transport</keyword>
<dbReference type="EMBL" id="BJYZ01000028">
    <property type="protein sequence ID" value="GEO41511.1"/>
    <property type="molecule type" value="Genomic_DNA"/>
</dbReference>
<sequence>MLTTKIRALLQGLPLLSLAPALVALPLLLAAQPAQAGQVFDAIKKRGTIRCGVSTGVAGFSVPDSTGQWSGIDTDICRALAAGLFGDKGKVNFVALSPQQRFTALQSGEVDLLSRNTTWSLSRDTAAGLNFGPVTFYDGQAFMAPKSLGVSSAKELNGATICVQPGTTTEQNLADYFRRNQMTFQPVVIEAFDEINAAFFAGRCDGYTTDASGLAGVRSTLASNPDDYVILPELVSQEPLAPAVAHGDDQWFDYMKWTVYALIQAEQLGLTSANVDQHLNDPDPNIQRLLGTSGDVGAMLGVDAKWGYNVIKQIGNYGELFEKNLGQSSALKLERGLNALWTEGGLMYSPPIR</sequence>
<dbReference type="SMART" id="SM00062">
    <property type="entry name" value="PBPb"/>
    <property type="match status" value="1"/>
</dbReference>
<dbReference type="AlphaFoldDB" id="A0A512DYG0"/>
<evidence type="ECO:0000256" key="2">
    <source>
        <dbReference type="ARBA" id="ARBA00022448"/>
    </source>
</evidence>